<keyword evidence="3" id="KW-1185">Reference proteome</keyword>
<dbReference type="Proteomes" id="UP001153269">
    <property type="component" value="Unassembled WGS sequence"/>
</dbReference>
<evidence type="ECO:0000313" key="3">
    <source>
        <dbReference type="Proteomes" id="UP001153269"/>
    </source>
</evidence>
<sequence length="176" mass="19287">MTGQQIPPLTQASNAHAAEHRLGGTHALWAKCRSLTESTRQPVGGHKTRKEKNSLPGGRKPLVLGPGPRLIQAVADSNPADAALTRPRRVRCKPGVRRGHNRMEHDGTRVTRRLRSHLTPGNCHRGVTRQRQQRSGGLRAEAGRCPRGVRRFDASGAAVRCLGWTMLLLEREASTV</sequence>
<protein>
    <submittedName>
        <fullName evidence="2">Uncharacterized protein</fullName>
    </submittedName>
</protein>
<organism evidence="2 3">
    <name type="scientific">Pleuronectes platessa</name>
    <name type="common">European plaice</name>
    <dbReference type="NCBI Taxonomy" id="8262"/>
    <lineage>
        <taxon>Eukaryota</taxon>
        <taxon>Metazoa</taxon>
        <taxon>Chordata</taxon>
        <taxon>Craniata</taxon>
        <taxon>Vertebrata</taxon>
        <taxon>Euteleostomi</taxon>
        <taxon>Actinopterygii</taxon>
        <taxon>Neopterygii</taxon>
        <taxon>Teleostei</taxon>
        <taxon>Neoteleostei</taxon>
        <taxon>Acanthomorphata</taxon>
        <taxon>Carangaria</taxon>
        <taxon>Pleuronectiformes</taxon>
        <taxon>Pleuronectoidei</taxon>
        <taxon>Pleuronectidae</taxon>
        <taxon>Pleuronectes</taxon>
    </lineage>
</organism>
<evidence type="ECO:0000256" key="1">
    <source>
        <dbReference type="SAM" id="MobiDB-lite"/>
    </source>
</evidence>
<proteinExistence type="predicted"/>
<dbReference type="AlphaFoldDB" id="A0A9N7V306"/>
<comment type="caution">
    <text evidence="2">The sequence shown here is derived from an EMBL/GenBank/DDBJ whole genome shotgun (WGS) entry which is preliminary data.</text>
</comment>
<name>A0A9N7V306_PLEPL</name>
<accession>A0A9N7V306</accession>
<reference evidence="2" key="1">
    <citation type="submission" date="2020-03" db="EMBL/GenBank/DDBJ databases">
        <authorList>
            <person name="Weist P."/>
        </authorList>
    </citation>
    <scope>NUCLEOTIDE SEQUENCE</scope>
</reference>
<gene>
    <name evidence="2" type="ORF">PLEPLA_LOCUS29623</name>
</gene>
<evidence type="ECO:0000313" key="2">
    <source>
        <dbReference type="EMBL" id="CAB1441899.1"/>
    </source>
</evidence>
<feature type="region of interest" description="Disordered" evidence="1">
    <location>
        <begin position="37"/>
        <end position="64"/>
    </location>
</feature>
<dbReference type="EMBL" id="CADEAL010002735">
    <property type="protein sequence ID" value="CAB1441899.1"/>
    <property type="molecule type" value="Genomic_DNA"/>
</dbReference>